<feature type="region of interest" description="Disordered" evidence="1">
    <location>
        <begin position="21"/>
        <end position="65"/>
    </location>
</feature>
<evidence type="ECO:0000256" key="1">
    <source>
        <dbReference type="SAM" id="MobiDB-lite"/>
    </source>
</evidence>
<proteinExistence type="predicted"/>
<dbReference type="EMBL" id="JAZHXI010000004">
    <property type="protein sequence ID" value="KAL2072377.1"/>
    <property type="molecule type" value="Genomic_DNA"/>
</dbReference>
<feature type="compositionally biased region" description="Low complexity" evidence="1">
    <location>
        <begin position="44"/>
        <end position="61"/>
    </location>
</feature>
<evidence type="ECO:0000313" key="3">
    <source>
        <dbReference type="Proteomes" id="UP001595075"/>
    </source>
</evidence>
<dbReference type="Proteomes" id="UP001595075">
    <property type="component" value="Unassembled WGS sequence"/>
</dbReference>
<sequence>MRFLFPLPFIPSHRITYTSSTNRVNLPERAGHRQAPPRDFIARSPKSILSPSLPHPSSYSSTREPSDFAALPSLYPFANHPDKPPLDYNTPPTYPTYSLPSTNSHPCVLLPRANWTGDRVLNFDPQQHLLSPSQTDRQTDTDTNHLPLTHLSNFDRLSSPLHFYLICDGPPCPRLQKPIVVESGTRRHSINTTAATNLKSHARYYYITSTTTPLDDPPLLGIHFTINLNFAKPSMHQTDA</sequence>
<evidence type="ECO:0000313" key="2">
    <source>
        <dbReference type="EMBL" id="KAL2072377.1"/>
    </source>
</evidence>
<reference evidence="2 3" key="1">
    <citation type="journal article" date="2024" name="Commun. Biol.">
        <title>Comparative genomic analysis of thermophilic fungi reveals convergent evolutionary adaptations and gene losses.</title>
        <authorList>
            <person name="Steindorff A.S."/>
            <person name="Aguilar-Pontes M.V."/>
            <person name="Robinson A.J."/>
            <person name="Andreopoulos B."/>
            <person name="LaButti K."/>
            <person name="Kuo A."/>
            <person name="Mondo S."/>
            <person name="Riley R."/>
            <person name="Otillar R."/>
            <person name="Haridas S."/>
            <person name="Lipzen A."/>
            <person name="Grimwood J."/>
            <person name="Schmutz J."/>
            <person name="Clum A."/>
            <person name="Reid I.D."/>
            <person name="Moisan M.C."/>
            <person name="Butler G."/>
            <person name="Nguyen T.T.M."/>
            <person name="Dewar K."/>
            <person name="Conant G."/>
            <person name="Drula E."/>
            <person name="Henrissat B."/>
            <person name="Hansel C."/>
            <person name="Singer S."/>
            <person name="Hutchinson M.I."/>
            <person name="de Vries R.P."/>
            <person name="Natvig D.O."/>
            <person name="Powell A.J."/>
            <person name="Tsang A."/>
            <person name="Grigoriev I.V."/>
        </authorList>
    </citation>
    <scope>NUCLEOTIDE SEQUENCE [LARGE SCALE GENOMIC DNA]</scope>
    <source>
        <strain evidence="2 3">CBS 494.80</strain>
    </source>
</reference>
<name>A0ABR4CS21_9HELO</name>
<accession>A0ABR4CS21</accession>
<comment type="caution">
    <text evidence="2">The sequence shown here is derived from an EMBL/GenBank/DDBJ whole genome shotgun (WGS) entry which is preliminary data.</text>
</comment>
<protein>
    <submittedName>
        <fullName evidence="2">Uncharacterized protein</fullName>
    </submittedName>
</protein>
<organism evidence="2 3">
    <name type="scientific">Oculimacula yallundae</name>
    <dbReference type="NCBI Taxonomy" id="86028"/>
    <lineage>
        <taxon>Eukaryota</taxon>
        <taxon>Fungi</taxon>
        <taxon>Dikarya</taxon>
        <taxon>Ascomycota</taxon>
        <taxon>Pezizomycotina</taxon>
        <taxon>Leotiomycetes</taxon>
        <taxon>Helotiales</taxon>
        <taxon>Ploettnerulaceae</taxon>
        <taxon>Oculimacula</taxon>
    </lineage>
</organism>
<keyword evidence="3" id="KW-1185">Reference proteome</keyword>
<gene>
    <name evidence="2" type="ORF">VTL71DRAFT_11720</name>
</gene>